<dbReference type="AlphaFoldDB" id="A0A0D8X6G5"/>
<feature type="compositionally biased region" description="Low complexity" evidence="1">
    <location>
        <begin position="78"/>
        <end position="89"/>
    </location>
</feature>
<feature type="region of interest" description="Disordered" evidence="1">
    <location>
        <begin position="19"/>
        <end position="112"/>
    </location>
</feature>
<dbReference type="PANTHER" id="PTHR39355:SF1">
    <property type="entry name" value="PROTEIN CBG20624"/>
    <property type="match status" value="1"/>
</dbReference>
<dbReference type="OrthoDB" id="5861613at2759"/>
<accession>A0A0D8X6G5</accession>
<feature type="transmembrane region" description="Helical" evidence="2">
    <location>
        <begin position="121"/>
        <end position="150"/>
    </location>
</feature>
<dbReference type="Proteomes" id="UP000053766">
    <property type="component" value="Unassembled WGS sequence"/>
</dbReference>
<evidence type="ECO:0000256" key="1">
    <source>
        <dbReference type="SAM" id="MobiDB-lite"/>
    </source>
</evidence>
<reference evidence="3 4" key="1">
    <citation type="submission" date="2013-11" db="EMBL/GenBank/DDBJ databases">
        <title>Draft genome of the bovine lungworm Dictyocaulus viviparus.</title>
        <authorList>
            <person name="Mitreva M."/>
        </authorList>
    </citation>
    <scope>NUCLEOTIDE SEQUENCE [LARGE SCALE GENOMIC DNA]</scope>
    <source>
        <strain evidence="3 4">HannoverDv2000</strain>
    </source>
</reference>
<gene>
    <name evidence="3" type="ORF">DICVIV_13936</name>
</gene>
<proteinExistence type="predicted"/>
<dbReference type="EMBL" id="KN717782">
    <property type="protein sequence ID" value="KJH40135.1"/>
    <property type="molecule type" value="Genomic_DNA"/>
</dbReference>
<evidence type="ECO:0000313" key="4">
    <source>
        <dbReference type="Proteomes" id="UP000053766"/>
    </source>
</evidence>
<dbReference type="InterPro" id="IPR040019">
    <property type="entry name" value="C27D6.3-like"/>
</dbReference>
<keyword evidence="2" id="KW-0472">Membrane</keyword>
<feature type="compositionally biased region" description="Basic residues" evidence="1">
    <location>
        <begin position="90"/>
        <end position="112"/>
    </location>
</feature>
<organism evidence="3 4">
    <name type="scientific">Dictyocaulus viviparus</name>
    <name type="common">Bovine lungworm</name>
    <dbReference type="NCBI Taxonomy" id="29172"/>
    <lineage>
        <taxon>Eukaryota</taxon>
        <taxon>Metazoa</taxon>
        <taxon>Ecdysozoa</taxon>
        <taxon>Nematoda</taxon>
        <taxon>Chromadorea</taxon>
        <taxon>Rhabditida</taxon>
        <taxon>Rhabditina</taxon>
        <taxon>Rhabditomorpha</taxon>
        <taxon>Strongyloidea</taxon>
        <taxon>Metastrongylidae</taxon>
        <taxon>Dictyocaulus</taxon>
    </lineage>
</organism>
<evidence type="ECO:0000313" key="3">
    <source>
        <dbReference type="EMBL" id="KJH40135.1"/>
    </source>
</evidence>
<sequence>RQDQSFYFLPRRCGHFPSIPRKSGVRLKKNRSSIMPKTGTTGGDPVSFTDTNAETGAGTEKATGSAMMDLITGLQKNKGSSSSGDSTTRSKGRGKKGKKGKKGKSAVKRKRRKDRYESQNYLLRIEGTLCCASILIACIWIVSLFIVMLVCGIWSNFDFTATTDSVKLH</sequence>
<reference evidence="4" key="2">
    <citation type="journal article" date="2016" name="Sci. Rep.">
        <title>Dictyocaulus viviparus genome, variome and transcriptome elucidate lungworm biology and support future intervention.</title>
        <authorList>
            <person name="McNulty S.N."/>
            <person name="Strube C."/>
            <person name="Rosa B.A."/>
            <person name="Martin J.C."/>
            <person name="Tyagi R."/>
            <person name="Choi Y.J."/>
            <person name="Wang Q."/>
            <person name="Hallsworth Pepin K."/>
            <person name="Zhang X."/>
            <person name="Ozersky P."/>
            <person name="Wilson R.K."/>
            <person name="Sternberg P.W."/>
            <person name="Gasser R.B."/>
            <person name="Mitreva M."/>
        </authorList>
    </citation>
    <scope>NUCLEOTIDE SEQUENCE [LARGE SCALE GENOMIC DNA]</scope>
    <source>
        <strain evidence="4">HannoverDv2000</strain>
    </source>
</reference>
<name>A0A0D8X6G5_DICVI</name>
<feature type="non-terminal residue" evidence="3">
    <location>
        <position position="1"/>
    </location>
</feature>
<evidence type="ECO:0000256" key="2">
    <source>
        <dbReference type="SAM" id="Phobius"/>
    </source>
</evidence>
<keyword evidence="2" id="KW-1133">Transmembrane helix</keyword>
<protein>
    <submittedName>
        <fullName evidence="3">Uncharacterized protein</fullName>
    </submittedName>
</protein>
<dbReference type="PANTHER" id="PTHR39355">
    <property type="entry name" value="PROTEIN CBG20624"/>
    <property type="match status" value="1"/>
</dbReference>
<keyword evidence="4" id="KW-1185">Reference proteome</keyword>
<keyword evidence="2" id="KW-0812">Transmembrane</keyword>